<dbReference type="EMBL" id="LAZR01001169">
    <property type="protein sequence ID" value="KKN49423.1"/>
    <property type="molecule type" value="Genomic_DNA"/>
</dbReference>
<reference evidence="1" key="1">
    <citation type="journal article" date="2015" name="Nature">
        <title>Complex archaea that bridge the gap between prokaryotes and eukaryotes.</title>
        <authorList>
            <person name="Spang A."/>
            <person name="Saw J.H."/>
            <person name="Jorgensen S.L."/>
            <person name="Zaremba-Niedzwiedzka K."/>
            <person name="Martijn J."/>
            <person name="Lind A.E."/>
            <person name="van Eijk R."/>
            <person name="Schleper C."/>
            <person name="Guy L."/>
            <person name="Ettema T.J."/>
        </authorList>
    </citation>
    <scope>NUCLEOTIDE SEQUENCE</scope>
</reference>
<accession>A0A0F9U705</accession>
<evidence type="ECO:0000313" key="1">
    <source>
        <dbReference type="EMBL" id="KKN49423.1"/>
    </source>
</evidence>
<protein>
    <submittedName>
        <fullName evidence="1">Uncharacterized protein</fullName>
    </submittedName>
</protein>
<dbReference type="AlphaFoldDB" id="A0A0F9U705"/>
<sequence>MANRDSAFGLKPVRTLGGVPYSGAFANPYYFNSNTGSNIFIGDPVRLNGTNTTNAAAVGDFAIGMLQDIIIGATGDFFLGVVVAFEPDRDNLALVSRTASTERIAYVCDHPWMIYHMQEDSDGNSMPVTDSGLNANFVAGTGSTVTNLSAYEIDSDSAATTATLNLRLLQLANLPDNEIGNQAIWEVMINQQQYREITGGA</sequence>
<organism evidence="1">
    <name type="scientific">marine sediment metagenome</name>
    <dbReference type="NCBI Taxonomy" id="412755"/>
    <lineage>
        <taxon>unclassified sequences</taxon>
        <taxon>metagenomes</taxon>
        <taxon>ecological metagenomes</taxon>
    </lineage>
</organism>
<comment type="caution">
    <text evidence="1">The sequence shown here is derived from an EMBL/GenBank/DDBJ whole genome shotgun (WGS) entry which is preliminary data.</text>
</comment>
<gene>
    <name evidence="1" type="ORF">LCGC14_0643130</name>
</gene>
<name>A0A0F9U705_9ZZZZ</name>
<proteinExistence type="predicted"/>